<protein>
    <submittedName>
        <fullName evidence="1">DUF3581 family protein</fullName>
    </submittedName>
</protein>
<sequence length="236" mass="27485">MFLQQFISEQNQQVSFSRQQACRFAKEVATDFNPIHDADSKRFCVPGDLLFAHMVSKHGLAQKLHCSFAGMVSSDVLLHSEQHGDEWRLCDQQNKHYLILRQQGEIHHDLAYIESLVKDYVRFSGQNFPHILQPLMKQHQVMINAQRPLVIYESMTLEFDRFSTTSPELRLAHNDLTVEGKRGLARLGFELVEHGEVIGRGEKRMILSNLQPYEESVMQQMVDFYNERKTQFQYAV</sequence>
<dbReference type="AlphaFoldDB" id="A0A3P3QRS2"/>
<dbReference type="OrthoDB" id="5892138at2"/>
<name>A0A3P3QRS2_9GAMM</name>
<reference evidence="1 2" key="1">
    <citation type="submission" date="2018-11" db="EMBL/GenBank/DDBJ databases">
        <title>Draft genome analysis of Rheinheimera mesophila isolated from an industrial waste site.</title>
        <authorList>
            <person name="Yu Q."/>
            <person name="Qi Y."/>
            <person name="Zhang H."/>
            <person name="Lu Y."/>
            <person name="Pu J."/>
        </authorList>
    </citation>
    <scope>NUCLEOTIDE SEQUENCE [LARGE SCALE GENOMIC DNA]</scope>
    <source>
        <strain evidence="1 2">IITR13</strain>
    </source>
</reference>
<dbReference type="RefSeq" id="WP_046519353.1">
    <property type="nucleotide sequence ID" value="NZ_LAVS01000010.1"/>
</dbReference>
<organism evidence="1 2">
    <name type="scientific">Rheinheimera mesophila</name>
    <dbReference type="NCBI Taxonomy" id="1547515"/>
    <lineage>
        <taxon>Bacteria</taxon>
        <taxon>Pseudomonadati</taxon>
        <taxon>Pseudomonadota</taxon>
        <taxon>Gammaproteobacteria</taxon>
        <taxon>Chromatiales</taxon>
        <taxon>Chromatiaceae</taxon>
        <taxon>Rheinheimera</taxon>
    </lineage>
</organism>
<dbReference type="Proteomes" id="UP000276260">
    <property type="component" value="Unassembled WGS sequence"/>
</dbReference>
<comment type="caution">
    <text evidence="1">The sequence shown here is derived from an EMBL/GenBank/DDBJ whole genome shotgun (WGS) entry which is preliminary data.</text>
</comment>
<accession>A0A3P3QRS2</accession>
<gene>
    <name evidence="1" type="ORF">EIK76_02590</name>
</gene>
<dbReference type="EMBL" id="RRCF01000001">
    <property type="protein sequence ID" value="RRJ22993.1"/>
    <property type="molecule type" value="Genomic_DNA"/>
</dbReference>
<dbReference type="InterPro" id="IPR021974">
    <property type="entry name" value="DUF3581"/>
</dbReference>
<keyword evidence="2" id="KW-1185">Reference proteome</keyword>
<evidence type="ECO:0000313" key="1">
    <source>
        <dbReference type="EMBL" id="RRJ22993.1"/>
    </source>
</evidence>
<dbReference type="Pfam" id="PF12119">
    <property type="entry name" value="DUF3581"/>
    <property type="match status" value="1"/>
</dbReference>
<evidence type="ECO:0000313" key="2">
    <source>
        <dbReference type="Proteomes" id="UP000276260"/>
    </source>
</evidence>
<proteinExistence type="predicted"/>